<feature type="transmembrane region" description="Helical" evidence="8">
    <location>
        <begin position="269"/>
        <end position="289"/>
    </location>
</feature>
<evidence type="ECO:0000256" key="4">
    <source>
        <dbReference type="ARBA" id="ARBA00022475"/>
    </source>
</evidence>
<feature type="transmembrane region" description="Helical" evidence="8">
    <location>
        <begin position="7"/>
        <end position="24"/>
    </location>
</feature>
<dbReference type="RefSeq" id="WP_274266043.1">
    <property type="nucleotide sequence ID" value="NZ_CP117880.1"/>
</dbReference>
<sequence length="350" mass="38609">MKQKSLLVNCTLVLYFLLAFFGIMHLAKSFLIPLAIGALFAMLLVPVCRKLEKMKLSRLVASILSVLLLLIMLIGVSTLFTNQLVSLSKDMDNIASQFANMSDSLQELVADVFQLSKEKQMEYVNNQVESLAGSVAAYVGTLLTYLGSFILNLIIVVTYTLLFLLSRARLKKFIIWTVNNYVGQENDDETNRVVGKVTSVANSYIAGVFLVVLILSVCNVFALWAIGVEHAILFAILAGILNIIPYLGSIVGSLIPVVYVLITKDSFNDALFVGLYFLFIQQVEGYFLTPRITGGKIKLSPMFTIMIVLFGGFVWGTAGMILFVPLLGIAKVVFDHVPSLQNYGYLIGKE</sequence>
<feature type="transmembrane region" description="Helical" evidence="8">
    <location>
        <begin position="232"/>
        <end position="262"/>
    </location>
</feature>
<keyword evidence="3" id="KW-0813">Transport</keyword>
<feature type="transmembrane region" description="Helical" evidence="8">
    <location>
        <begin position="30"/>
        <end position="47"/>
    </location>
</feature>
<evidence type="ECO:0000256" key="2">
    <source>
        <dbReference type="ARBA" id="ARBA00009773"/>
    </source>
</evidence>
<evidence type="ECO:0000256" key="8">
    <source>
        <dbReference type="SAM" id="Phobius"/>
    </source>
</evidence>
<accession>A0ABY7WDP5</accession>
<evidence type="ECO:0000313" key="9">
    <source>
        <dbReference type="EMBL" id="WDF67313.1"/>
    </source>
</evidence>
<evidence type="ECO:0000256" key="1">
    <source>
        <dbReference type="ARBA" id="ARBA00004651"/>
    </source>
</evidence>
<feature type="transmembrane region" description="Helical" evidence="8">
    <location>
        <begin position="142"/>
        <end position="165"/>
    </location>
</feature>
<dbReference type="PANTHER" id="PTHR21716">
    <property type="entry name" value="TRANSMEMBRANE PROTEIN"/>
    <property type="match status" value="1"/>
</dbReference>
<dbReference type="InterPro" id="IPR002549">
    <property type="entry name" value="AI-2E-like"/>
</dbReference>
<name>A0ABY7WDP5_9SPHI</name>
<keyword evidence="10" id="KW-1185">Reference proteome</keyword>
<keyword evidence="4" id="KW-1003">Cell membrane</keyword>
<comment type="similarity">
    <text evidence="2">Belongs to the autoinducer-2 exporter (AI-2E) (TC 2.A.86) family.</text>
</comment>
<evidence type="ECO:0000256" key="3">
    <source>
        <dbReference type="ARBA" id="ARBA00022448"/>
    </source>
</evidence>
<evidence type="ECO:0000256" key="5">
    <source>
        <dbReference type="ARBA" id="ARBA00022692"/>
    </source>
</evidence>
<feature type="transmembrane region" description="Helical" evidence="8">
    <location>
        <begin position="204"/>
        <end position="226"/>
    </location>
</feature>
<keyword evidence="6 8" id="KW-1133">Transmembrane helix</keyword>
<feature type="transmembrane region" description="Helical" evidence="8">
    <location>
        <begin position="301"/>
        <end position="324"/>
    </location>
</feature>
<gene>
    <name evidence="9" type="ORF">PQ465_13465</name>
</gene>
<dbReference type="Pfam" id="PF01594">
    <property type="entry name" value="AI-2E_transport"/>
    <property type="match status" value="1"/>
</dbReference>
<dbReference type="PANTHER" id="PTHR21716:SF53">
    <property type="entry name" value="PERMEASE PERM-RELATED"/>
    <property type="match status" value="1"/>
</dbReference>
<reference evidence="9 10" key="1">
    <citation type="submission" date="2023-02" db="EMBL/GenBank/DDBJ databases">
        <title>Genome sequence of Sphingobacterium sp. KACC 22765.</title>
        <authorList>
            <person name="Kim S."/>
            <person name="Heo J."/>
            <person name="Kwon S.-W."/>
        </authorList>
    </citation>
    <scope>NUCLEOTIDE SEQUENCE [LARGE SCALE GENOMIC DNA]</scope>
    <source>
        <strain evidence="9 10">KACC 22765</strain>
    </source>
</reference>
<keyword evidence="5 8" id="KW-0812">Transmembrane</keyword>
<keyword evidence="7 8" id="KW-0472">Membrane</keyword>
<evidence type="ECO:0000256" key="7">
    <source>
        <dbReference type="ARBA" id="ARBA00023136"/>
    </source>
</evidence>
<comment type="subcellular location">
    <subcellularLocation>
        <location evidence="1">Cell membrane</location>
        <topology evidence="1">Multi-pass membrane protein</topology>
    </subcellularLocation>
</comment>
<evidence type="ECO:0000256" key="6">
    <source>
        <dbReference type="ARBA" id="ARBA00022989"/>
    </source>
</evidence>
<protein>
    <submittedName>
        <fullName evidence="9">AI-2E family transporter</fullName>
    </submittedName>
</protein>
<evidence type="ECO:0000313" key="10">
    <source>
        <dbReference type="Proteomes" id="UP001221558"/>
    </source>
</evidence>
<proteinExistence type="inferred from homology"/>
<dbReference type="Proteomes" id="UP001221558">
    <property type="component" value="Chromosome"/>
</dbReference>
<feature type="transmembrane region" description="Helical" evidence="8">
    <location>
        <begin position="59"/>
        <end position="80"/>
    </location>
</feature>
<organism evidence="9 10">
    <name type="scientific">Sphingobacterium oryzagri</name>
    <dbReference type="NCBI Taxonomy" id="3025669"/>
    <lineage>
        <taxon>Bacteria</taxon>
        <taxon>Pseudomonadati</taxon>
        <taxon>Bacteroidota</taxon>
        <taxon>Sphingobacteriia</taxon>
        <taxon>Sphingobacteriales</taxon>
        <taxon>Sphingobacteriaceae</taxon>
        <taxon>Sphingobacterium</taxon>
    </lineage>
</organism>
<dbReference type="EMBL" id="CP117880">
    <property type="protein sequence ID" value="WDF67313.1"/>
    <property type="molecule type" value="Genomic_DNA"/>
</dbReference>